<dbReference type="Gene3D" id="2.130.10.10">
    <property type="entry name" value="YVTN repeat-like/Quinoprotein amine dehydrogenase"/>
    <property type="match status" value="1"/>
</dbReference>
<sequence length="1026" mass="108151">MSCPSVLHLLLGRETGLGACHGRGPTSSAGLDSELERWVEDDMVEHTSSDYVTFQPPPRSTIAVAYNSDGSLLASSHGDHTVKITCCKTHRVLRSLTGHRRTPWAVRFHPRLPHLVASGSLDNEVRLWNARTGECFLQHTFGKPIASLSFHTTSHVLGVACGHKVYIWEYGHALSGRVGAELGAAPVGGSESPPSKGPVIVLRTHRSVRAVAFHPAGEGLLLSAEVQNPTATPGLEPSRTARRAFVSRAAPGRSTVGGGEEGARAASDAGALMFSFAPGSSPDGDGAEAPLHDPTQGDTAAQTDGGALPEAALGDMGWLPPDSDALPQSMVPLGWELPFPSASDRPSVQVAARLGLRRAREGQPPLLQHVLAAFSAAAWNFVGEEQPARVRLRVWRFDVDRPAAALASELFTIEDAVLCSEMGVSFSPCGRYLAGVVACRSPVSTEYGLDAVSGRDGSLSENEEVEEEDEYGGGTAVGGDAARGGVAARRRPGRASDASPDASGQASDAPATTPPVLLERGASLVQAFLSGGGATGGAASSPAAPPGNLAPLRVSTGRPAEAHAAASPATPPPAPQAVVYEVRVFSLQRASFGSVLLARRVHAAHCLTTVQFSPCSRHLLLAYGKRHFSLLRSLLLERTGLRPLHTILEIVSLADARLRRVLPSSEDEINAACWHPQAGCGIAYGTKEGRLRFVEREGAGGGGGGAVVSGPGPAHPATTAPDAVAPLSPFEPPGSDVLLSYVAQLAAVPAAVLREPLQAILRARGRRMRGPAPRRRRARPPRPSASRARRGRAPARRTPCPRARCASPWRLPEQEAAGAGPRSGELRSPASAPAAAPGGPLAGVRGSFVGAPLEPARRRTDLAPLRVAIDDSLLAPRADRPATATAWPVWPLFDGERWEERPAPTGARFACVAAFAERVLERLAAECLEPHEPVEPLLLARRGADAPGPVPLDAARVREALLPAVEAVWPPPEFVTPDVLASWAAYGRTYGIDPRWHWTCRWFWWTMRAWLESGGPPARRPGAAGR</sequence>
<feature type="compositionally biased region" description="Low complexity" evidence="4">
    <location>
        <begin position="537"/>
        <end position="552"/>
    </location>
</feature>
<dbReference type="AlphaFoldDB" id="A0AAD9IGH5"/>
<feature type="repeat" description="WD" evidence="3">
    <location>
        <begin position="96"/>
        <end position="138"/>
    </location>
</feature>
<protein>
    <submittedName>
        <fullName evidence="5">Uncharacterized protein</fullName>
    </submittedName>
</protein>
<dbReference type="InterPro" id="IPR036322">
    <property type="entry name" value="WD40_repeat_dom_sf"/>
</dbReference>
<dbReference type="InterPro" id="IPR001680">
    <property type="entry name" value="WD40_rpt"/>
</dbReference>
<evidence type="ECO:0000313" key="6">
    <source>
        <dbReference type="Proteomes" id="UP001255856"/>
    </source>
</evidence>
<feature type="region of interest" description="Disordered" evidence="4">
    <location>
        <begin position="277"/>
        <end position="309"/>
    </location>
</feature>
<dbReference type="SUPFAM" id="SSF75011">
    <property type="entry name" value="3-carboxy-cis,cis-mucoante lactonizing enzyme"/>
    <property type="match status" value="1"/>
</dbReference>
<dbReference type="Pfam" id="PF00400">
    <property type="entry name" value="WD40"/>
    <property type="match status" value="2"/>
</dbReference>
<proteinExistence type="predicted"/>
<feature type="region of interest" description="Disordered" evidence="4">
    <location>
        <begin position="764"/>
        <end position="841"/>
    </location>
</feature>
<evidence type="ECO:0000256" key="3">
    <source>
        <dbReference type="PROSITE-ProRule" id="PRU00221"/>
    </source>
</evidence>
<dbReference type="PROSITE" id="PS50294">
    <property type="entry name" value="WD_REPEATS_REGION"/>
    <property type="match status" value="1"/>
</dbReference>
<dbReference type="GO" id="GO:0000045">
    <property type="term" value="P:autophagosome assembly"/>
    <property type="evidence" value="ECO:0007669"/>
    <property type="project" value="TreeGrafter"/>
</dbReference>
<dbReference type="SMART" id="SM00320">
    <property type="entry name" value="WD40"/>
    <property type="match status" value="4"/>
</dbReference>
<feature type="compositionally biased region" description="Low complexity" evidence="4">
    <location>
        <begin position="478"/>
        <end position="487"/>
    </location>
</feature>
<evidence type="ECO:0000256" key="2">
    <source>
        <dbReference type="ARBA" id="ARBA00022737"/>
    </source>
</evidence>
<feature type="compositionally biased region" description="Low complexity" evidence="4">
    <location>
        <begin position="796"/>
        <end position="808"/>
    </location>
</feature>
<evidence type="ECO:0000256" key="4">
    <source>
        <dbReference type="SAM" id="MobiDB-lite"/>
    </source>
</evidence>
<keyword evidence="6" id="KW-1185">Reference proteome</keyword>
<dbReference type="PANTHER" id="PTHR22874:SF1">
    <property type="entry name" value="ACTIVATING MOLECULE IN BECN1-REGULATED AUTOPHAGY PROTEIN 1"/>
    <property type="match status" value="1"/>
</dbReference>
<keyword evidence="2" id="KW-0677">Repeat</keyword>
<dbReference type="PROSITE" id="PS50082">
    <property type="entry name" value="WD_REPEATS_2"/>
    <property type="match status" value="1"/>
</dbReference>
<dbReference type="SUPFAM" id="SSF50978">
    <property type="entry name" value="WD40 repeat-like"/>
    <property type="match status" value="1"/>
</dbReference>
<keyword evidence="1 3" id="KW-0853">WD repeat</keyword>
<feature type="compositionally biased region" description="Basic residues" evidence="4">
    <location>
        <begin position="764"/>
        <end position="780"/>
    </location>
</feature>
<dbReference type="Proteomes" id="UP001255856">
    <property type="component" value="Unassembled WGS sequence"/>
</dbReference>
<dbReference type="GO" id="GO:0000423">
    <property type="term" value="P:mitophagy"/>
    <property type="evidence" value="ECO:0007669"/>
    <property type="project" value="TreeGrafter"/>
</dbReference>
<feature type="compositionally biased region" description="Low complexity" evidence="4">
    <location>
        <begin position="826"/>
        <end position="841"/>
    </location>
</feature>
<name>A0AAD9IGH5_PROWI</name>
<dbReference type="InterPro" id="IPR015943">
    <property type="entry name" value="WD40/YVTN_repeat-like_dom_sf"/>
</dbReference>
<reference evidence="5" key="1">
    <citation type="submission" date="2021-01" db="EMBL/GenBank/DDBJ databases">
        <authorList>
            <person name="Eckstrom K.M.E."/>
        </authorList>
    </citation>
    <scope>NUCLEOTIDE SEQUENCE</scope>
    <source>
        <strain evidence="5">UVCC 0001</strain>
    </source>
</reference>
<accession>A0AAD9IGH5</accession>
<comment type="caution">
    <text evidence="5">The sequence shown here is derived from an EMBL/GenBank/DDBJ whole genome shotgun (WGS) entry which is preliminary data.</text>
</comment>
<feature type="region of interest" description="Disordered" evidence="4">
    <location>
        <begin position="450"/>
        <end position="514"/>
    </location>
</feature>
<feature type="region of interest" description="Disordered" evidence="4">
    <location>
        <begin position="535"/>
        <end position="573"/>
    </location>
</feature>
<dbReference type="GO" id="GO:1990756">
    <property type="term" value="F:ubiquitin-like ligase-substrate adaptor activity"/>
    <property type="evidence" value="ECO:0007669"/>
    <property type="project" value="TreeGrafter"/>
</dbReference>
<dbReference type="GO" id="GO:0080008">
    <property type="term" value="C:Cul4-RING E3 ubiquitin ligase complex"/>
    <property type="evidence" value="ECO:0007669"/>
    <property type="project" value="TreeGrafter"/>
</dbReference>
<dbReference type="PANTHER" id="PTHR22874">
    <property type="entry name" value="ACTIVATING MOLECULE IN BECN1-REGULATED AUTOPHAGY PROTEIN 1"/>
    <property type="match status" value="1"/>
</dbReference>
<dbReference type="PROSITE" id="PS00678">
    <property type="entry name" value="WD_REPEATS_1"/>
    <property type="match status" value="1"/>
</dbReference>
<gene>
    <name evidence="5" type="ORF">QBZ16_001473</name>
</gene>
<evidence type="ECO:0000313" key="5">
    <source>
        <dbReference type="EMBL" id="KAK2075732.1"/>
    </source>
</evidence>
<organism evidence="5 6">
    <name type="scientific">Prototheca wickerhamii</name>
    <dbReference type="NCBI Taxonomy" id="3111"/>
    <lineage>
        <taxon>Eukaryota</taxon>
        <taxon>Viridiplantae</taxon>
        <taxon>Chlorophyta</taxon>
        <taxon>core chlorophytes</taxon>
        <taxon>Trebouxiophyceae</taxon>
        <taxon>Chlorellales</taxon>
        <taxon>Chlorellaceae</taxon>
        <taxon>Prototheca</taxon>
    </lineage>
</organism>
<evidence type="ECO:0000256" key="1">
    <source>
        <dbReference type="ARBA" id="ARBA00022574"/>
    </source>
</evidence>
<dbReference type="InterPro" id="IPR019775">
    <property type="entry name" value="WD40_repeat_CS"/>
</dbReference>
<feature type="compositionally biased region" description="Acidic residues" evidence="4">
    <location>
        <begin position="461"/>
        <end position="471"/>
    </location>
</feature>
<dbReference type="EMBL" id="JASFZW010000013">
    <property type="protein sequence ID" value="KAK2075732.1"/>
    <property type="molecule type" value="Genomic_DNA"/>
</dbReference>
<dbReference type="InterPro" id="IPR052596">
    <property type="entry name" value="AMBRA1_autophagy"/>
</dbReference>